<dbReference type="GO" id="GO:0006974">
    <property type="term" value="P:DNA damage response"/>
    <property type="evidence" value="ECO:0007669"/>
    <property type="project" value="TreeGrafter"/>
</dbReference>
<dbReference type="Pfam" id="PF18331">
    <property type="entry name" value="PKHD_C"/>
    <property type="match status" value="1"/>
</dbReference>
<dbReference type="NCBIfam" id="NF003975">
    <property type="entry name" value="PRK05467.1-4"/>
    <property type="match status" value="1"/>
</dbReference>
<dbReference type="PANTHER" id="PTHR41536">
    <property type="entry name" value="PKHD-TYPE HYDROXYLASE YBIX"/>
    <property type="match status" value="1"/>
</dbReference>
<dbReference type="GO" id="GO:0031418">
    <property type="term" value="F:L-ascorbic acid binding"/>
    <property type="evidence" value="ECO:0007669"/>
    <property type="project" value="UniProtKB-KW"/>
</dbReference>
<dbReference type="SMART" id="SM00702">
    <property type="entry name" value="P4Hc"/>
    <property type="match status" value="1"/>
</dbReference>
<keyword evidence="10" id="KW-1185">Reference proteome</keyword>
<feature type="binding site" evidence="7">
    <location>
        <position position="165"/>
    </location>
    <ligand>
        <name>Fe cation</name>
        <dbReference type="ChEBI" id="CHEBI:24875"/>
    </ligand>
</feature>
<dbReference type="AlphaFoldDB" id="A0A1G6HIT2"/>
<comment type="cofactor">
    <cofactor evidence="1 7">
        <name>L-ascorbate</name>
        <dbReference type="ChEBI" id="CHEBI:38290"/>
    </cofactor>
</comment>
<dbReference type="EMBL" id="FMYO01000002">
    <property type="protein sequence ID" value="SDB94008.1"/>
    <property type="molecule type" value="Genomic_DNA"/>
</dbReference>
<dbReference type="Proteomes" id="UP000243468">
    <property type="component" value="Unassembled WGS sequence"/>
</dbReference>
<accession>A0A1G6HIT2</accession>
<evidence type="ECO:0000256" key="5">
    <source>
        <dbReference type="ARBA" id="ARBA00023002"/>
    </source>
</evidence>
<dbReference type="InterPro" id="IPR041097">
    <property type="entry name" value="PKHD_C"/>
</dbReference>
<evidence type="ECO:0000256" key="1">
    <source>
        <dbReference type="ARBA" id="ARBA00001961"/>
    </source>
</evidence>
<evidence type="ECO:0000259" key="8">
    <source>
        <dbReference type="PROSITE" id="PS51471"/>
    </source>
</evidence>
<gene>
    <name evidence="9" type="ORF">SAMN05421732_1029</name>
</gene>
<dbReference type="GO" id="GO:0005506">
    <property type="term" value="F:iron ion binding"/>
    <property type="evidence" value="ECO:0007669"/>
    <property type="project" value="UniProtKB-UniRule"/>
</dbReference>
<evidence type="ECO:0000256" key="3">
    <source>
        <dbReference type="ARBA" id="ARBA00022896"/>
    </source>
</evidence>
<keyword evidence="4 7" id="KW-0223">Dioxygenase</keyword>
<dbReference type="Gene3D" id="4.10.860.20">
    <property type="entry name" value="Rabenosyn, Rab binding domain"/>
    <property type="match status" value="1"/>
</dbReference>
<proteinExistence type="inferred from homology"/>
<evidence type="ECO:0000256" key="7">
    <source>
        <dbReference type="HAMAP-Rule" id="MF_00657"/>
    </source>
</evidence>
<feature type="domain" description="Fe2OG dioxygenase" evidence="8">
    <location>
        <begin position="84"/>
        <end position="184"/>
    </location>
</feature>
<name>A0A1G6HIT2_9GAMM</name>
<dbReference type="GO" id="GO:0006879">
    <property type="term" value="P:intracellular iron ion homeostasis"/>
    <property type="evidence" value="ECO:0007669"/>
    <property type="project" value="TreeGrafter"/>
</dbReference>
<organism evidence="9 10">
    <name type="scientific">Acinetobacter kookii</name>
    <dbReference type="NCBI Taxonomy" id="1226327"/>
    <lineage>
        <taxon>Bacteria</taxon>
        <taxon>Pseudomonadati</taxon>
        <taxon>Pseudomonadota</taxon>
        <taxon>Gammaproteobacteria</taxon>
        <taxon>Moraxellales</taxon>
        <taxon>Moraxellaceae</taxon>
        <taxon>Acinetobacter</taxon>
    </lineage>
</organism>
<keyword evidence="5 7" id="KW-0560">Oxidoreductase</keyword>
<dbReference type="Gene3D" id="2.60.120.620">
    <property type="entry name" value="q2cbj1_9rhob like domain"/>
    <property type="match status" value="1"/>
</dbReference>
<evidence type="ECO:0000313" key="10">
    <source>
        <dbReference type="Proteomes" id="UP000243468"/>
    </source>
</evidence>
<dbReference type="InterPro" id="IPR005123">
    <property type="entry name" value="Oxoglu/Fe-dep_dioxygenase_dom"/>
</dbReference>
<reference evidence="10" key="1">
    <citation type="submission" date="2016-09" db="EMBL/GenBank/DDBJ databases">
        <authorList>
            <person name="Varghese N."/>
            <person name="Submissions S."/>
        </authorList>
    </citation>
    <scope>NUCLEOTIDE SEQUENCE [LARGE SCALE GENOMIC DNA]</scope>
    <source>
        <strain evidence="10">ANC 4667</strain>
    </source>
</reference>
<keyword evidence="6 7" id="KW-0408">Iron</keyword>
<keyword evidence="3 7" id="KW-0847">Vitamin C</keyword>
<dbReference type="HAMAP" id="MF_00657">
    <property type="entry name" value="Hydroxyl_YbiX"/>
    <property type="match status" value="1"/>
</dbReference>
<dbReference type="InterPro" id="IPR006620">
    <property type="entry name" value="Pro_4_hyd_alph"/>
</dbReference>
<dbReference type="PROSITE" id="PS51471">
    <property type="entry name" value="FE2OG_OXY"/>
    <property type="match status" value="1"/>
</dbReference>
<sequence>MQIKLMMLHIPEILSKQQVADLRQQLDSSQAWVQGQHSAGFQAQKIKNNLQIDPNSIAYQSFSAKILQALQHNILLKSAALPKHILPPLFNCYQDQGHYGNHVDNAVQYSSSIGQAIRTDVSITVFLSEPDEYAGGELIVEDNYGSHEVKLDAGDAILYPATSLHRVEAVTQGKRIAACTWIQSMVKDDWQRSMLFNLDMNIIKLRQQIGDNEEILGLTSHYHNLLRQWGDL</sequence>
<dbReference type="STRING" id="1226327.SAMN05421732_1029"/>
<protein>
    <submittedName>
        <fullName evidence="9">PKHD-type hydroxylase</fullName>
    </submittedName>
</protein>
<evidence type="ECO:0000313" key="9">
    <source>
        <dbReference type="EMBL" id="SDB94008.1"/>
    </source>
</evidence>
<dbReference type="NCBIfam" id="NF003974">
    <property type="entry name" value="PRK05467.1-3"/>
    <property type="match status" value="1"/>
</dbReference>
<evidence type="ECO:0000256" key="4">
    <source>
        <dbReference type="ARBA" id="ARBA00022964"/>
    </source>
</evidence>
<comment type="cofactor">
    <cofactor evidence="7">
        <name>Fe(2+)</name>
        <dbReference type="ChEBI" id="CHEBI:29033"/>
    </cofactor>
    <text evidence="7">Binds 1 Fe(2+) ion per subunit.</text>
</comment>
<feature type="binding site" evidence="7">
    <location>
        <position position="175"/>
    </location>
    <ligand>
        <name>2-oxoglutarate</name>
        <dbReference type="ChEBI" id="CHEBI:16810"/>
    </ligand>
</feature>
<evidence type="ECO:0000256" key="2">
    <source>
        <dbReference type="ARBA" id="ARBA00022723"/>
    </source>
</evidence>
<keyword evidence="2 7" id="KW-0479">Metal-binding</keyword>
<feature type="binding site" evidence="7">
    <location>
        <position position="104"/>
    </location>
    <ligand>
        <name>Fe cation</name>
        <dbReference type="ChEBI" id="CHEBI:24875"/>
    </ligand>
</feature>
<dbReference type="Pfam" id="PF13640">
    <property type="entry name" value="2OG-FeII_Oxy_3"/>
    <property type="match status" value="1"/>
</dbReference>
<dbReference type="InterPro" id="IPR044862">
    <property type="entry name" value="Pro_4_hyd_alph_FE2OG_OXY"/>
</dbReference>
<evidence type="ECO:0000256" key="6">
    <source>
        <dbReference type="ARBA" id="ARBA00023004"/>
    </source>
</evidence>
<feature type="binding site" evidence="7">
    <location>
        <position position="102"/>
    </location>
    <ligand>
        <name>Fe cation</name>
        <dbReference type="ChEBI" id="CHEBI:24875"/>
    </ligand>
</feature>
<dbReference type="InterPro" id="IPR023550">
    <property type="entry name" value="PKHD_hydroxylase"/>
</dbReference>
<dbReference type="GO" id="GO:0016706">
    <property type="term" value="F:2-oxoglutarate-dependent dioxygenase activity"/>
    <property type="evidence" value="ECO:0007669"/>
    <property type="project" value="UniProtKB-UniRule"/>
</dbReference>
<dbReference type="PANTHER" id="PTHR41536:SF1">
    <property type="entry name" value="PKHD-TYPE HYDROXYLASE YBIX"/>
    <property type="match status" value="1"/>
</dbReference>